<dbReference type="PROSITE" id="PS51720">
    <property type="entry name" value="G_AIG1"/>
    <property type="match status" value="1"/>
</dbReference>
<keyword evidence="3" id="KW-0342">GTP-binding</keyword>
<evidence type="ECO:0000313" key="7">
    <source>
        <dbReference type="Proteomes" id="UP001460270"/>
    </source>
</evidence>
<dbReference type="Proteomes" id="UP001460270">
    <property type="component" value="Unassembled WGS sequence"/>
</dbReference>
<evidence type="ECO:0000256" key="1">
    <source>
        <dbReference type="ARBA" id="ARBA00008535"/>
    </source>
</evidence>
<dbReference type="InterPro" id="IPR006703">
    <property type="entry name" value="G_AIG1"/>
</dbReference>
<keyword evidence="7" id="KW-1185">Reference proteome</keyword>
<comment type="caution">
    <text evidence="6">The sequence shown here is derived from an EMBL/GenBank/DDBJ whole genome shotgun (WGS) entry which is preliminary data.</text>
</comment>
<dbReference type="InterPro" id="IPR045058">
    <property type="entry name" value="GIMA/IAN/Toc"/>
</dbReference>
<dbReference type="InterPro" id="IPR027417">
    <property type="entry name" value="P-loop_NTPase"/>
</dbReference>
<evidence type="ECO:0000313" key="6">
    <source>
        <dbReference type="EMBL" id="KAK7922346.1"/>
    </source>
</evidence>
<reference evidence="7" key="1">
    <citation type="submission" date="2024-04" db="EMBL/GenBank/DDBJ databases">
        <title>Salinicola lusitanus LLJ914,a marine bacterium isolated from the Okinawa Trough.</title>
        <authorList>
            <person name="Li J."/>
        </authorList>
    </citation>
    <scope>NUCLEOTIDE SEQUENCE [LARGE SCALE GENOMIC DNA]</scope>
</reference>
<dbReference type="CDD" id="cd01852">
    <property type="entry name" value="AIG1"/>
    <property type="match status" value="1"/>
</dbReference>
<evidence type="ECO:0000256" key="2">
    <source>
        <dbReference type="ARBA" id="ARBA00022741"/>
    </source>
</evidence>
<gene>
    <name evidence="6" type="ORF">WMY93_009248</name>
</gene>
<evidence type="ECO:0000259" key="5">
    <source>
        <dbReference type="PROSITE" id="PS51720"/>
    </source>
</evidence>
<proteinExistence type="inferred from homology"/>
<dbReference type="Gene3D" id="3.40.50.300">
    <property type="entry name" value="P-loop containing nucleotide triphosphate hydrolases"/>
    <property type="match status" value="1"/>
</dbReference>
<organism evidence="6 7">
    <name type="scientific">Mugilogobius chulae</name>
    <name type="common">yellowstripe goby</name>
    <dbReference type="NCBI Taxonomy" id="88201"/>
    <lineage>
        <taxon>Eukaryota</taxon>
        <taxon>Metazoa</taxon>
        <taxon>Chordata</taxon>
        <taxon>Craniata</taxon>
        <taxon>Vertebrata</taxon>
        <taxon>Euteleostomi</taxon>
        <taxon>Actinopterygii</taxon>
        <taxon>Neopterygii</taxon>
        <taxon>Teleostei</taxon>
        <taxon>Neoteleostei</taxon>
        <taxon>Acanthomorphata</taxon>
        <taxon>Gobiaria</taxon>
        <taxon>Gobiiformes</taxon>
        <taxon>Gobioidei</taxon>
        <taxon>Gobiidae</taxon>
        <taxon>Gobionellinae</taxon>
        <taxon>Mugilogobius</taxon>
    </lineage>
</organism>
<dbReference type="GO" id="GO:0005525">
    <property type="term" value="F:GTP binding"/>
    <property type="evidence" value="ECO:0007669"/>
    <property type="project" value="UniProtKB-KW"/>
</dbReference>
<evidence type="ECO:0000256" key="4">
    <source>
        <dbReference type="SAM" id="MobiDB-lite"/>
    </source>
</evidence>
<accession>A0AAW0PB01</accession>
<sequence length="206" mass="23139">MIGKTGVGKSSVGNTLVGKKRFISATAPGSVTMYCKCARVKSQREIHVVDTPGIMNMSKDPKMIEEEIKKCINMSSPGPHVLLLVMQVGRFTEEEENCVEDLEKLFGPHASRFMIILFTHGDNLGDKSIDQYVQSGNPEFRHVIERCGNRYHVFNNKKRQDRSQVIQLIKIIDQMVAINGGSYFNTEHMNDNPPRVLPKSDNNSVS</sequence>
<evidence type="ECO:0000256" key="3">
    <source>
        <dbReference type="ARBA" id="ARBA00023134"/>
    </source>
</evidence>
<protein>
    <recommendedName>
        <fullName evidence="5">AIG1-type G domain-containing protein</fullName>
    </recommendedName>
</protein>
<dbReference type="SUPFAM" id="SSF52540">
    <property type="entry name" value="P-loop containing nucleoside triphosphate hydrolases"/>
    <property type="match status" value="1"/>
</dbReference>
<comment type="similarity">
    <text evidence="1">Belongs to the TRAFAC class TrmE-Era-EngA-EngB-Septin-like GTPase superfamily. AIG1/Toc34/Toc159-like paraseptin GTPase family. IAN subfamily.</text>
</comment>
<dbReference type="Pfam" id="PF04548">
    <property type="entry name" value="AIG1"/>
    <property type="match status" value="1"/>
</dbReference>
<dbReference type="EMBL" id="JBBPFD010000006">
    <property type="protein sequence ID" value="KAK7922346.1"/>
    <property type="molecule type" value="Genomic_DNA"/>
</dbReference>
<dbReference type="PANTHER" id="PTHR10903">
    <property type="entry name" value="GTPASE, IMAP FAMILY MEMBER-RELATED"/>
    <property type="match status" value="1"/>
</dbReference>
<name>A0AAW0PB01_9GOBI</name>
<dbReference type="PANTHER" id="PTHR10903:SF112">
    <property type="entry name" value="SI:CH211-113E8.5"/>
    <property type="match status" value="1"/>
</dbReference>
<dbReference type="AlphaFoldDB" id="A0AAW0PB01"/>
<dbReference type="FunFam" id="3.40.50.300:FF:000366">
    <property type="entry name" value="GTPase, IMAP family member 2"/>
    <property type="match status" value="1"/>
</dbReference>
<keyword evidence="2" id="KW-0547">Nucleotide-binding</keyword>
<feature type="region of interest" description="Disordered" evidence="4">
    <location>
        <begin position="187"/>
        <end position="206"/>
    </location>
</feature>
<feature type="domain" description="AIG1-type G" evidence="5">
    <location>
        <begin position="1"/>
        <end position="193"/>
    </location>
</feature>